<evidence type="ECO:0000256" key="2">
    <source>
        <dbReference type="ARBA" id="ARBA00005988"/>
    </source>
</evidence>
<reference evidence="5" key="1">
    <citation type="submission" date="2021-10" db="EMBL/GenBank/DDBJ databases">
        <authorList>
            <person name="Dean J.D."/>
            <person name="Kim M.K."/>
            <person name="Newey C.N."/>
            <person name="Stoker T.S."/>
            <person name="Thompson D.W."/>
            <person name="Grose J.H."/>
        </authorList>
    </citation>
    <scope>NUCLEOTIDE SEQUENCE</scope>
    <source>
        <strain evidence="5">BT635</strain>
    </source>
</reference>
<evidence type="ECO:0000256" key="1">
    <source>
        <dbReference type="ARBA" id="ARBA00001947"/>
    </source>
</evidence>
<dbReference type="SUPFAM" id="SSF53187">
    <property type="entry name" value="Zn-dependent exopeptidases"/>
    <property type="match status" value="1"/>
</dbReference>
<gene>
    <name evidence="5" type="ORF">LGH70_04535</name>
</gene>
<dbReference type="InterPro" id="IPR000834">
    <property type="entry name" value="Peptidase_M14"/>
</dbReference>
<comment type="similarity">
    <text evidence="2">Belongs to the peptidase M14 family.</text>
</comment>
<proteinExistence type="inferred from homology"/>
<keyword evidence="6" id="KW-1185">Reference proteome</keyword>
<feature type="chain" id="PRO_5046033325" evidence="3">
    <location>
        <begin position="22"/>
        <end position="586"/>
    </location>
</feature>
<keyword evidence="3" id="KW-0732">Signal</keyword>
<dbReference type="Proteomes" id="UP001165297">
    <property type="component" value="Unassembled WGS sequence"/>
</dbReference>
<feature type="signal peptide" evidence="3">
    <location>
        <begin position="1"/>
        <end position="21"/>
    </location>
</feature>
<dbReference type="Pfam" id="PF00246">
    <property type="entry name" value="Peptidase_M14"/>
    <property type="match status" value="1"/>
</dbReference>
<name>A0ABS8ABQ5_9BACT</name>
<protein>
    <submittedName>
        <fullName evidence="5">M14 family metallopeptidase</fullName>
    </submittedName>
</protein>
<dbReference type="PANTHER" id="PTHR11705:SF145">
    <property type="entry name" value="PEPTIDASE M14 CARBOXYPEPTIDASE A DOMAIN-CONTAINING PROTEIN"/>
    <property type="match status" value="1"/>
</dbReference>
<dbReference type="PANTHER" id="PTHR11705">
    <property type="entry name" value="PROTEASE FAMILY M14 CARBOXYPEPTIDASE A,B"/>
    <property type="match status" value="1"/>
</dbReference>
<dbReference type="RefSeq" id="WP_226183137.1">
    <property type="nucleotide sequence ID" value="NZ_JAJADQ010000002.1"/>
</dbReference>
<sequence length="586" mass="66645">MLAFLLSTLLAVSGPTSSAGADWRTPFEKGNGNTTTTHAECIAYYQRLDAAYPEITLREAGTTDIGLPLHEVVVSLDGDFDPASVRQKNRRVVFIQNGIHPGEPEGIDAAMMLARDYVQKKELRRQLADVTLVIIPIYNVDGALNRNSTTRANQNGPESYGFRGNARNLDLNRDYIKQDSRNARAFAQLFQRWQPDVYVDTHTSDGADYQYTMTLIATQKDKLHPVLGQYLTRRLLPALYGGMDKRKTPLTPYVDFEGRTPDARGLQGFLETPRYSTGYTTLFNTIGFVTETHMLKAYTPRVKAQYDFLDLLIRAVHQDAPVLALARTQANAQLQTQTQFPLAWALDTTVAEKVSFRGYEGKTKASEVSGQPRLYYDRKAPFTRSINYYNTFRPTVSVSRPQAYIIPQAWGEVVDRLRLSNVQLRRLTRDTTLTTEVYYIADYKTGQRPYEGHYLHTKVELRTEQQPLTFRRGDYVATLDQPAARYLIETLEPQATDSFFAWGFFDGILQQKEYFSDYVFEDVAAELLKRDPALKQRMDKLRAANPAFAASGAAQLDFMYRQSPNYEKSHLRYPVVRWQGGALPVE</sequence>
<dbReference type="CDD" id="cd06241">
    <property type="entry name" value="M14-like"/>
    <property type="match status" value="1"/>
</dbReference>
<organism evidence="5 6">
    <name type="scientific">Hymenobacter nitidus</name>
    <dbReference type="NCBI Taxonomy" id="2880929"/>
    <lineage>
        <taxon>Bacteria</taxon>
        <taxon>Pseudomonadati</taxon>
        <taxon>Bacteroidota</taxon>
        <taxon>Cytophagia</taxon>
        <taxon>Cytophagales</taxon>
        <taxon>Hymenobacteraceae</taxon>
        <taxon>Hymenobacter</taxon>
    </lineage>
</organism>
<evidence type="ECO:0000313" key="6">
    <source>
        <dbReference type="Proteomes" id="UP001165297"/>
    </source>
</evidence>
<comment type="caution">
    <text evidence="5">The sequence shown here is derived from an EMBL/GenBank/DDBJ whole genome shotgun (WGS) entry which is preliminary data.</text>
</comment>
<evidence type="ECO:0000259" key="4">
    <source>
        <dbReference type="Pfam" id="PF00246"/>
    </source>
</evidence>
<dbReference type="EMBL" id="JAJADQ010000002">
    <property type="protein sequence ID" value="MCB2376834.1"/>
    <property type="molecule type" value="Genomic_DNA"/>
</dbReference>
<accession>A0ABS8ABQ5</accession>
<dbReference type="Gene3D" id="3.40.630.10">
    <property type="entry name" value="Zn peptidases"/>
    <property type="match status" value="1"/>
</dbReference>
<evidence type="ECO:0000313" key="5">
    <source>
        <dbReference type="EMBL" id="MCB2376834.1"/>
    </source>
</evidence>
<feature type="domain" description="Peptidase M14" evidence="4">
    <location>
        <begin position="43"/>
        <end position="178"/>
    </location>
</feature>
<comment type="cofactor">
    <cofactor evidence="1">
        <name>Zn(2+)</name>
        <dbReference type="ChEBI" id="CHEBI:29105"/>
    </cofactor>
</comment>
<evidence type="ECO:0000256" key="3">
    <source>
        <dbReference type="SAM" id="SignalP"/>
    </source>
</evidence>